<dbReference type="Proteomes" id="UP000422764">
    <property type="component" value="Chromosome"/>
</dbReference>
<accession>A0A6I6EJJ5</accession>
<reference evidence="2 3" key="1">
    <citation type="submission" date="2019-12" db="EMBL/GenBank/DDBJ databases">
        <title>Genome sequenceing of Clostridium bovifaecis.</title>
        <authorList>
            <person name="Yao Y."/>
        </authorList>
    </citation>
    <scope>NUCLEOTIDE SEQUENCE [LARGE SCALE GENOMIC DNA]</scope>
    <source>
        <strain evidence="2 3">BXX</strain>
    </source>
</reference>
<feature type="transmembrane region" description="Helical" evidence="1">
    <location>
        <begin position="41"/>
        <end position="59"/>
    </location>
</feature>
<dbReference type="EMBL" id="CP046522">
    <property type="protein sequence ID" value="QGU93819.1"/>
    <property type="molecule type" value="Genomic_DNA"/>
</dbReference>
<evidence type="ECO:0000256" key="1">
    <source>
        <dbReference type="SAM" id="Phobius"/>
    </source>
</evidence>
<feature type="transmembrane region" description="Helical" evidence="1">
    <location>
        <begin position="12"/>
        <end position="35"/>
    </location>
</feature>
<keyword evidence="1" id="KW-0472">Membrane</keyword>
<evidence type="ECO:0000313" key="3">
    <source>
        <dbReference type="Proteomes" id="UP000422764"/>
    </source>
</evidence>
<keyword evidence="1" id="KW-0812">Transmembrane</keyword>
<proteinExistence type="predicted"/>
<name>A0A6I6EJJ5_9CLOT</name>
<evidence type="ECO:0000313" key="2">
    <source>
        <dbReference type="EMBL" id="QGU93819.1"/>
    </source>
</evidence>
<sequence>MYKETVVRRKVPSIFIIVILLAVSIVVSDIIINIQVGEYKVGGYLTILLACIIFLLIIMQINKCSVKYKYSIIADELIIYKLKGSRQEVMESIKIKDIEDIIKVDKITSRFRTILCKKYSCLNITNNLYACMYNNGHMRGKFYFEPSCKLIDKLDILKKKDMC</sequence>
<organism evidence="2 3">
    <name type="scientific">Clostridium bovifaecis</name>
    <dbReference type="NCBI Taxonomy" id="2184719"/>
    <lineage>
        <taxon>Bacteria</taxon>
        <taxon>Bacillati</taxon>
        <taxon>Bacillota</taxon>
        <taxon>Clostridia</taxon>
        <taxon>Eubacteriales</taxon>
        <taxon>Clostridiaceae</taxon>
        <taxon>Clostridium</taxon>
    </lineage>
</organism>
<protein>
    <submittedName>
        <fullName evidence="2">Uncharacterized protein</fullName>
    </submittedName>
</protein>
<gene>
    <name evidence="2" type="ORF">GOM49_00600</name>
</gene>
<keyword evidence="1" id="KW-1133">Transmembrane helix</keyword>
<keyword evidence="3" id="KW-1185">Reference proteome</keyword>
<dbReference type="AlphaFoldDB" id="A0A6I6EJJ5"/>